<dbReference type="GO" id="GO:0006614">
    <property type="term" value="P:SRP-dependent cotranslational protein targeting to membrane"/>
    <property type="evidence" value="ECO:0007669"/>
    <property type="project" value="InterPro"/>
</dbReference>
<evidence type="ECO:0000313" key="12">
    <source>
        <dbReference type="RefSeq" id="XP_018018331.1"/>
    </source>
</evidence>
<dbReference type="RefSeq" id="XP_018018331.1">
    <property type="nucleotide sequence ID" value="XM_018162842.2"/>
</dbReference>
<keyword evidence="8 10" id="KW-0472">Membrane</keyword>
<evidence type="ECO:0000256" key="5">
    <source>
        <dbReference type="ARBA" id="ARBA00022692"/>
    </source>
</evidence>
<accession>A0A8B7NZQ4</accession>
<keyword evidence="11" id="KW-1185">Reference proteome</keyword>
<feature type="transmembrane region" description="Helical" evidence="10">
    <location>
        <begin position="58"/>
        <end position="75"/>
    </location>
</feature>
<keyword evidence="5 10" id="KW-0812">Transmembrane</keyword>
<feature type="transmembrane region" description="Helical" evidence="10">
    <location>
        <begin position="28"/>
        <end position="46"/>
    </location>
</feature>
<protein>
    <recommendedName>
        <fullName evidence="4">Translocon-associated protein subunit gamma</fullName>
    </recommendedName>
    <alternativeName>
        <fullName evidence="9">Signal sequence receptor subunit gamma</fullName>
    </alternativeName>
</protein>
<evidence type="ECO:0000256" key="8">
    <source>
        <dbReference type="ARBA" id="ARBA00023136"/>
    </source>
</evidence>
<evidence type="ECO:0000256" key="7">
    <source>
        <dbReference type="ARBA" id="ARBA00022989"/>
    </source>
</evidence>
<dbReference type="OMA" id="PLWLFWR"/>
<feature type="transmembrane region" description="Helical" evidence="10">
    <location>
        <begin position="134"/>
        <end position="153"/>
    </location>
</feature>
<evidence type="ECO:0000313" key="11">
    <source>
        <dbReference type="Proteomes" id="UP000694843"/>
    </source>
</evidence>
<keyword evidence="6" id="KW-0256">Endoplasmic reticulum</keyword>
<dbReference type="KEGG" id="hazt:108674858"/>
<organism evidence="11 12">
    <name type="scientific">Hyalella azteca</name>
    <name type="common">Amphipod</name>
    <dbReference type="NCBI Taxonomy" id="294128"/>
    <lineage>
        <taxon>Eukaryota</taxon>
        <taxon>Metazoa</taxon>
        <taxon>Ecdysozoa</taxon>
        <taxon>Arthropoda</taxon>
        <taxon>Crustacea</taxon>
        <taxon>Multicrustacea</taxon>
        <taxon>Malacostraca</taxon>
        <taxon>Eumalacostraca</taxon>
        <taxon>Peracarida</taxon>
        <taxon>Amphipoda</taxon>
        <taxon>Senticaudata</taxon>
        <taxon>Talitrida</taxon>
        <taxon>Talitroidea</taxon>
        <taxon>Hyalellidae</taxon>
        <taxon>Hyalella</taxon>
    </lineage>
</organism>
<evidence type="ECO:0000256" key="9">
    <source>
        <dbReference type="ARBA" id="ARBA00030917"/>
    </source>
</evidence>
<reference evidence="12" key="1">
    <citation type="submission" date="2025-08" db="UniProtKB">
        <authorList>
            <consortium name="RefSeq"/>
        </authorList>
    </citation>
    <scope>IDENTIFICATION</scope>
    <source>
        <tissue evidence="12">Whole organism</tissue>
    </source>
</reference>
<sequence>MVKSSKFTKEEELLLEDFSRNISKKTSLMFYLNAFIASTIPIWLYIRIHMMELISSSPLFVIMTAASTYLLAFAYKNSKFVLKHKVAQKVEESVTKAVLKQLGDKKKTVKSEKDERVLWKKNEVADSEATTFALFYNNAMFLMLVVLGSFLVFRTLSPSYNYFFSIIGAAGVTALFSTSTSK</sequence>
<dbReference type="Proteomes" id="UP000694843">
    <property type="component" value="Unplaced"/>
</dbReference>
<dbReference type="PANTHER" id="PTHR13399">
    <property type="entry name" value="TRANSLOCON-ASSOCIATED PROTEIN TRAP , GAMMA SUBUNIT"/>
    <property type="match status" value="1"/>
</dbReference>
<dbReference type="InterPro" id="IPR009779">
    <property type="entry name" value="SSR3"/>
</dbReference>
<evidence type="ECO:0000256" key="10">
    <source>
        <dbReference type="SAM" id="Phobius"/>
    </source>
</evidence>
<comment type="similarity">
    <text evidence="3">Belongs to the TRAP-gamma family.</text>
</comment>
<dbReference type="OrthoDB" id="10059529at2759"/>
<evidence type="ECO:0000256" key="4">
    <source>
        <dbReference type="ARBA" id="ARBA00022231"/>
    </source>
</evidence>
<evidence type="ECO:0000256" key="3">
    <source>
        <dbReference type="ARBA" id="ARBA00007990"/>
    </source>
</evidence>
<dbReference type="Pfam" id="PF07074">
    <property type="entry name" value="TRAP-gamma"/>
    <property type="match status" value="1"/>
</dbReference>
<gene>
    <name evidence="12" type="primary">LOC108674858</name>
</gene>
<dbReference type="PANTHER" id="PTHR13399:SF2">
    <property type="entry name" value="TRANSLOCON-ASSOCIATED PROTEIN SUBUNIT GAMMA"/>
    <property type="match status" value="1"/>
</dbReference>
<proteinExistence type="inferred from homology"/>
<dbReference type="AlphaFoldDB" id="A0A8B7NZQ4"/>
<name>A0A8B7NZQ4_HYAAZ</name>
<feature type="transmembrane region" description="Helical" evidence="10">
    <location>
        <begin position="159"/>
        <end position="178"/>
    </location>
</feature>
<comment type="function">
    <text evidence="1">TRAP proteins are part of a complex whose function is to bind calcium to the ER membrane and thereby regulate the retention of ER resident proteins.</text>
</comment>
<comment type="subcellular location">
    <subcellularLocation>
        <location evidence="2">Endoplasmic reticulum membrane</location>
        <topology evidence="2">Multi-pass membrane protein</topology>
    </subcellularLocation>
</comment>
<evidence type="ECO:0000256" key="2">
    <source>
        <dbReference type="ARBA" id="ARBA00004477"/>
    </source>
</evidence>
<keyword evidence="7 10" id="KW-1133">Transmembrane helix</keyword>
<evidence type="ECO:0000256" key="6">
    <source>
        <dbReference type="ARBA" id="ARBA00022824"/>
    </source>
</evidence>
<dbReference type="GO" id="GO:0005789">
    <property type="term" value="C:endoplasmic reticulum membrane"/>
    <property type="evidence" value="ECO:0007669"/>
    <property type="project" value="UniProtKB-SubCell"/>
</dbReference>
<dbReference type="GeneID" id="108674858"/>
<evidence type="ECO:0000256" key="1">
    <source>
        <dbReference type="ARBA" id="ARBA00002838"/>
    </source>
</evidence>